<feature type="binding site" evidence="6">
    <location>
        <position position="114"/>
    </location>
    <ligand>
        <name>substrate</name>
    </ligand>
</feature>
<dbReference type="GO" id="GO:0004359">
    <property type="term" value="F:glutaminase activity"/>
    <property type="evidence" value="ECO:0007669"/>
    <property type="project" value="UniProtKB-EC"/>
</dbReference>
<dbReference type="HAMAP" id="MF_00313">
    <property type="entry name" value="Glutaminase"/>
    <property type="match status" value="1"/>
</dbReference>
<dbReference type="SUPFAM" id="SSF56601">
    <property type="entry name" value="beta-lactamase/transpeptidase-like"/>
    <property type="match status" value="1"/>
</dbReference>
<name>A0ABY8VMZ0_9CORY</name>
<dbReference type="Pfam" id="PF04960">
    <property type="entry name" value="Glutaminase"/>
    <property type="match status" value="1"/>
</dbReference>
<dbReference type="Proteomes" id="UP001238805">
    <property type="component" value="Chromosome"/>
</dbReference>
<evidence type="ECO:0000256" key="1">
    <source>
        <dbReference type="ARBA" id="ARBA00011076"/>
    </source>
</evidence>
<feature type="binding site" evidence="6">
    <location>
        <position position="243"/>
    </location>
    <ligand>
        <name>substrate</name>
    </ligand>
</feature>
<evidence type="ECO:0000256" key="2">
    <source>
        <dbReference type="ARBA" id="ARBA00011881"/>
    </source>
</evidence>
<dbReference type="PROSITE" id="PS50801">
    <property type="entry name" value="STAS"/>
    <property type="match status" value="1"/>
</dbReference>
<evidence type="ECO:0000256" key="5">
    <source>
        <dbReference type="ARBA" id="ARBA00049534"/>
    </source>
</evidence>
<keyword evidence="4 6" id="KW-0378">Hydrolase</keyword>
<organism evidence="8 9">
    <name type="scientific">Corynebacterium suedekumii</name>
    <dbReference type="NCBI Taxonomy" id="3049801"/>
    <lineage>
        <taxon>Bacteria</taxon>
        <taxon>Bacillati</taxon>
        <taxon>Actinomycetota</taxon>
        <taxon>Actinomycetes</taxon>
        <taxon>Mycobacteriales</taxon>
        <taxon>Corynebacteriaceae</taxon>
        <taxon>Corynebacterium</taxon>
    </lineage>
</organism>
<sequence>MQTPIPDYLDDILDGVRDEDGGEVAAYIPELRDADPEKLGIALCTTSGHLYSVGDADVEYTIQSISKPFVYALAVQELGADAVNEVVGMEPSGEAFNELSLDDNDKRPVNPMINAGAIAVNQLINGEDSSVEDRVERIRDLFSRLAGRELTVDAELEESELKGADRNLSIAHVLRSYDIIKDEAHDAVTSYTGQCSILVTTRDLAVMAATLANGGVQPITGDRILGAKACRLALSVMSSAGMYDAAGRWMANVGIPAKSGVAGGLIGNLPGQLGIATFSPRLDAQGNSVRGVKIFERLSHDMGLHLMSSDYYSVPGIRSITRDGDKTIVRLQGMINFPAAEDILHDLTEQRLGGNELVLDISRVTGFNKMGRRMVKEGFRRYRENGFEVYVYDPEEVMTDLEFSDGTYADTVGTLT</sequence>
<dbReference type="NCBIfam" id="NF002134">
    <property type="entry name" value="PRK00971.1-4"/>
    <property type="match status" value="1"/>
</dbReference>
<evidence type="ECO:0000256" key="3">
    <source>
        <dbReference type="ARBA" id="ARBA00012918"/>
    </source>
</evidence>
<dbReference type="InterPro" id="IPR012338">
    <property type="entry name" value="Beta-lactam/transpept-like"/>
</dbReference>
<proteinExistence type="inferred from homology"/>
<comment type="subunit">
    <text evidence="2 6">Homotetramer.</text>
</comment>
<keyword evidence="9" id="KW-1185">Reference proteome</keyword>
<protein>
    <recommendedName>
        <fullName evidence="3 6">Glutaminase</fullName>
        <ecNumber evidence="3 6">3.5.1.2</ecNumber>
    </recommendedName>
</protein>
<dbReference type="InterPro" id="IPR015868">
    <property type="entry name" value="Glutaminase"/>
</dbReference>
<feature type="binding site" evidence="6">
    <location>
        <position position="167"/>
    </location>
    <ligand>
        <name>substrate</name>
    </ligand>
</feature>
<dbReference type="RefSeq" id="WP_284875051.1">
    <property type="nucleotide sequence ID" value="NZ_CP126970.1"/>
</dbReference>
<evidence type="ECO:0000256" key="4">
    <source>
        <dbReference type="ARBA" id="ARBA00022801"/>
    </source>
</evidence>
<dbReference type="EMBL" id="CP126970">
    <property type="protein sequence ID" value="WIM70462.1"/>
    <property type="molecule type" value="Genomic_DNA"/>
</dbReference>
<gene>
    <name evidence="6" type="primary">glsA</name>
    <name evidence="8" type="ORF">QP029_00910</name>
</gene>
<comment type="similarity">
    <text evidence="1 6">Belongs to the glutaminase family.</text>
</comment>
<evidence type="ECO:0000256" key="6">
    <source>
        <dbReference type="HAMAP-Rule" id="MF_00313"/>
    </source>
</evidence>
<dbReference type="EC" id="3.5.1.2" evidence="3 6"/>
<dbReference type="Gene3D" id="3.30.750.24">
    <property type="entry name" value="STAS domain"/>
    <property type="match status" value="2"/>
</dbReference>
<evidence type="ECO:0000313" key="8">
    <source>
        <dbReference type="EMBL" id="WIM70462.1"/>
    </source>
</evidence>
<evidence type="ECO:0000313" key="9">
    <source>
        <dbReference type="Proteomes" id="UP001238805"/>
    </source>
</evidence>
<dbReference type="PANTHER" id="PTHR12544:SF29">
    <property type="entry name" value="GLUTAMINASE"/>
    <property type="match status" value="1"/>
</dbReference>
<feature type="binding site" evidence="6">
    <location>
        <position position="191"/>
    </location>
    <ligand>
        <name>substrate</name>
    </ligand>
</feature>
<feature type="domain" description="STAS" evidence="7">
    <location>
        <begin position="328"/>
        <end position="391"/>
    </location>
</feature>
<feature type="binding site" evidence="6">
    <location>
        <position position="261"/>
    </location>
    <ligand>
        <name>substrate</name>
    </ligand>
</feature>
<dbReference type="SUPFAM" id="SSF52091">
    <property type="entry name" value="SpoIIaa-like"/>
    <property type="match status" value="1"/>
</dbReference>
<dbReference type="Gene3D" id="3.40.710.10">
    <property type="entry name" value="DD-peptidase/beta-lactamase superfamily"/>
    <property type="match status" value="1"/>
</dbReference>
<keyword evidence="6" id="KW-0007">Acetylation</keyword>
<comment type="catalytic activity">
    <reaction evidence="5 6">
        <text>L-glutamine + H2O = L-glutamate + NH4(+)</text>
        <dbReference type="Rhea" id="RHEA:15889"/>
        <dbReference type="ChEBI" id="CHEBI:15377"/>
        <dbReference type="ChEBI" id="CHEBI:28938"/>
        <dbReference type="ChEBI" id="CHEBI:29985"/>
        <dbReference type="ChEBI" id="CHEBI:58359"/>
        <dbReference type="EC" id="3.5.1.2"/>
    </reaction>
</comment>
<dbReference type="NCBIfam" id="TIGR03814">
    <property type="entry name" value="Gln_ase"/>
    <property type="match status" value="1"/>
</dbReference>
<reference evidence="8 9" key="1">
    <citation type="submission" date="2023-05" db="EMBL/GenBank/DDBJ databases">
        <title>Corynebacterium suedekumii sp. nov. and Corynebacterium breve sp. nov. isolated from raw cow's milk.</title>
        <authorList>
            <person name="Baer M.K."/>
            <person name="Mehl L."/>
            <person name="Hellmuth R."/>
            <person name="Marke G."/>
            <person name="Lipski A."/>
        </authorList>
    </citation>
    <scope>NUCLEOTIDE SEQUENCE [LARGE SCALE GENOMIC DNA]</scope>
    <source>
        <strain evidence="8 9">LM112</strain>
    </source>
</reference>
<dbReference type="Pfam" id="PF01740">
    <property type="entry name" value="STAS"/>
    <property type="match status" value="1"/>
</dbReference>
<dbReference type="InterPro" id="IPR036513">
    <property type="entry name" value="STAS_dom_sf"/>
</dbReference>
<feature type="binding site" evidence="6">
    <location>
        <position position="64"/>
    </location>
    <ligand>
        <name>substrate</name>
    </ligand>
</feature>
<feature type="binding site" evidence="6">
    <location>
        <position position="160"/>
    </location>
    <ligand>
        <name>substrate</name>
    </ligand>
</feature>
<evidence type="ECO:0000259" key="7">
    <source>
        <dbReference type="PROSITE" id="PS50801"/>
    </source>
</evidence>
<dbReference type="InterPro" id="IPR002645">
    <property type="entry name" value="STAS_dom"/>
</dbReference>
<dbReference type="PANTHER" id="PTHR12544">
    <property type="entry name" value="GLUTAMINASE"/>
    <property type="match status" value="1"/>
</dbReference>
<accession>A0ABY8VMZ0</accession>